<accession>A0A2U9IJE7</accession>
<dbReference type="Pfam" id="PF02673">
    <property type="entry name" value="BacA"/>
    <property type="match status" value="1"/>
</dbReference>
<evidence type="ECO:0000313" key="14">
    <source>
        <dbReference type="Proteomes" id="UP000248410"/>
    </source>
</evidence>
<feature type="transmembrane region" description="Helical" evidence="12">
    <location>
        <begin position="41"/>
        <end position="62"/>
    </location>
</feature>
<dbReference type="RefSeq" id="WP_110379042.1">
    <property type="nucleotide sequence ID" value="NZ_CP029288.2"/>
</dbReference>
<feature type="transmembrane region" description="Helical" evidence="12">
    <location>
        <begin position="222"/>
        <end position="242"/>
    </location>
</feature>
<evidence type="ECO:0000256" key="2">
    <source>
        <dbReference type="ARBA" id="ARBA00010621"/>
    </source>
</evidence>
<feature type="transmembrane region" description="Helical" evidence="12">
    <location>
        <begin position="189"/>
        <end position="210"/>
    </location>
</feature>
<dbReference type="GO" id="GO:0005886">
    <property type="term" value="C:plasma membrane"/>
    <property type="evidence" value="ECO:0007669"/>
    <property type="project" value="UniProtKB-SubCell"/>
</dbReference>
<name>A0A2U9IJE7_9CREN</name>
<dbReference type="PANTHER" id="PTHR30622:SF2">
    <property type="entry name" value="UNDECAPRENYL-DIPHOSPHATASE"/>
    <property type="match status" value="1"/>
</dbReference>
<evidence type="ECO:0000256" key="7">
    <source>
        <dbReference type="ARBA" id="ARBA00022801"/>
    </source>
</evidence>
<keyword evidence="6 12" id="KW-0812">Transmembrane</keyword>
<keyword evidence="14" id="KW-1185">Reference proteome</keyword>
<sequence length="275" mass="29394">MNYVLIGIILGIVQGISEWIPISSKTQVLIVSSFLLGFSFSVAYSFGLFMEIGTIAAAIIYFRKEILGLLKALVKMSSKRDDYLLLKFVIIVTVLTGIVGVPLYLYVVSLPIVGLPMAILGAVLIADGIVIYLSRKNSYLPRKGLEDLKLRDMIIVGIAQGLAALPGVSRSGMTTSALILLGVKPEDAFRLSFISLIPAALGAIGVTMLFSKHEVLEAIHSVSFSGLLISIVVATIVSIFFINALLKFARTNKILALVIALGIIAIISGILSSIV</sequence>
<dbReference type="InterPro" id="IPR003824">
    <property type="entry name" value="UppP"/>
</dbReference>
<dbReference type="HAMAP" id="MF_01006">
    <property type="entry name" value="Undec_diphosphatase"/>
    <property type="match status" value="1"/>
</dbReference>
<feature type="transmembrane region" description="Helical" evidence="12">
    <location>
        <begin position="83"/>
        <end position="106"/>
    </location>
</feature>
<keyword evidence="7 12" id="KW-0378">Hydrolase</keyword>
<comment type="function">
    <text evidence="12">Catalyzes the dephosphorylation of undecaprenyl diphosphate (UPP).</text>
</comment>
<reference evidence="13 14" key="1">
    <citation type="submission" date="2018-05" db="EMBL/GenBank/DDBJ databases">
        <title>Complete Genome Sequences of Extremely Thermoacidophilic, Metal-Mobilizing Type-Strain Members of the Archaeal Family Sulfolobaceae: Acidianus brierleyi DSM-1651T, Acidianus sulfidivorans DSM-18786T, Metallosphaera hakonensis DSM-7519T, and Metallosphaera prunae DSM-10039T.</title>
        <authorList>
            <person name="Counts J.A."/>
            <person name="Kelly R.M."/>
        </authorList>
    </citation>
    <scope>NUCLEOTIDE SEQUENCE [LARGE SCALE GENOMIC DNA]</scope>
    <source>
        <strain evidence="13 14">JP7</strain>
    </source>
</reference>
<comment type="catalytic activity">
    <reaction evidence="11 12">
        <text>di-trans,octa-cis-undecaprenyl diphosphate + H2O = di-trans,octa-cis-undecaprenyl phosphate + phosphate + H(+)</text>
        <dbReference type="Rhea" id="RHEA:28094"/>
        <dbReference type="ChEBI" id="CHEBI:15377"/>
        <dbReference type="ChEBI" id="CHEBI:15378"/>
        <dbReference type="ChEBI" id="CHEBI:43474"/>
        <dbReference type="ChEBI" id="CHEBI:58405"/>
        <dbReference type="ChEBI" id="CHEBI:60392"/>
        <dbReference type="EC" id="3.6.1.27"/>
    </reaction>
</comment>
<proteinExistence type="inferred from homology"/>
<feature type="transmembrane region" description="Helical" evidence="12">
    <location>
        <begin position="112"/>
        <end position="133"/>
    </location>
</feature>
<evidence type="ECO:0000256" key="3">
    <source>
        <dbReference type="ARBA" id="ARBA00012374"/>
    </source>
</evidence>
<dbReference type="PANTHER" id="PTHR30622">
    <property type="entry name" value="UNDECAPRENYL-DIPHOSPHATASE"/>
    <property type="match status" value="1"/>
</dbReference>
<keyword evidence="8 12" id="KW-1133">Transmembrane helix</keyword>
<evidence type="ECO:0000256" key="12">
    <source>
        <dbReference type="HAMAP-Rule" id="MF_01006"/>
    </source>
</evidence>
<evidence type="ECO:0000256" key="1">
    <source>
        <dbReference type="ARBA" id="ARBA00004651"/>
    </source>
</evidence>
<evidence type="ECO:0000313" key="13">
    <source>
        <dbReference type="EMBL" id="AWR96152.1"/>
    </source>
</evidence>
<dbReference type="EMBL" id="CP029288">
    <property type="protein sequence ID" value="AWR96152.1"/>
    <property type="molecule type" value="Genomic_DNA"/>
</dbReference>
<evidence type="ECO:0000256" key="5">
    <source>
        <dbReference type="ARBA" id="ARBA00022475"/>
    </source>
</evidence>
<keyword evidence="5 12" id="KW-1003">Cell membrane</keyword>
<dbReference type="EC" id="3.6.1.27" evidence="3 12"/>
<comment type="subcellular location">
    <subcellularLocation>
        <location evidence="1 12">Cell membrane</location>
        <topology evidence="1 12">Multi-pass membrane protein</topology>
    </subcellularLocation>
</comment>
<gene>
    <name evidence="12" type="primary">uppP</name>
    <name evidence="13" type="ORF">DFR86_00390</name>
</gene>
<feature type="transmembrane region" description="Helical" evidence="12">
    <location>
        <begin position="254"/>
        <end position="274"/>
    </location>
</feature>
<dbReference type="Proteomes" id="UP000248410">
    <property type="component" value="Chromosome"/>
</dbReference>
<organism evidence="13 14">
    <name type="scientific">Acidianus sulfidivorans JP7</name>
    <dbReference type="NCBI Taxonomy" id="619593"/>
    <lineage>
        <taxon>Archaea</taxon>
        <taxon>Thermoproteota</taxon>
        <taxon>Thermoprotei</taxon>
        <taxon>Sulfolobales</taxon>
        <taxon>Sulfolobaceae</taxon>
        <taxon>Acidianus</taxon>
    </lineage>
</organism>
<comment type="similarity">
    <text evidence="2 12">Belongs to the UppP family.</text>
</comment>
<evidence type="ECO:0000256" key="10">
    <source>
        <dbReference type="ARBA" id="ARBA00032707"/>
    </source>
</evidence>
<keyword evidence="9 12" id="KW-0472">Membrane</keyword>
<evidence type="ECO:0000256" key="4">
    <source>
        <dbReference type="ARBA" id="ARBA00021581"/>
    </source>
</evidence>
<evidence type="ECO:0000256" key="9">
    <source>
        <dbReference type="ARBA" id="ARBA00023136"/>
    </source>
</evidence>
<dbReference type="AlphaFoldDB" id="A0A2U9IJE7"/>
<protein>
    <recommendedName>
        <fullName evidence="4 12">Undecaprenyl-diphosphatase</fullName>
        <ecNumber evidence="3 12">3.6.1.27</ecNumber>
    </recommendedName>
    <alternativeName>
        <fullName evidence="10 12">Undecaprenyl pyrophosphate phosphatase</fullName>
    </alternativeName>
</protein>
<evidence type="ECO:0000256" key="6">
    <source>
        <dbReference type="ARBA" id="ARBA00022692"/>
    </source>
</evidence>
<evidence type="ECO:0000256" key="11">
    <source>
        <dbReference type="ARBA" id="ARBA00047594"/>
    </source>
</evidence>
<dbReference type="KEGG" id="asul:DFR86_00390"/>
<evidence type="ECO:0000256" key="8">
    <source>
        <dbReference type="ARBA" id="ARBA00022989"/>
    </source>
</evidence>
<dbReference type="NCBIfam" id="NF001398">
    <property type="entry name" value="PRK00281.3-5"/>
    <property type="match status" value="1"/>
</dbReference>
<dbReference type="GeneID" id="36836381"/>
<dbReference type="GO" id="GO:0050380">
    <property type="term" value="F:undecaprenyl-diphosphatase activity"/>
    <property type="evidence" value="ECO:0007669"/>
    <property type="project" value="UniProtKB-UniRule"/>
</dbReference>
<dbReference type="OrthoDB" id="65864at2157"/>